<dbReference type="PANTHER" id="PTHR34475:SF1">
    <property type="entry name" value="CYTOSKELETON PROTEIN RODZ"/>
    <property type="match status" value="1"/>
</dbReference>
<organism evidence="3 4">
    <name type="scientific">candidate division WWE3 bacterium CG08_land_8_20_14_0_20_40_13</name>
    <dbReference type="NCBI Taxonomy" id="1975084"/>
    <lineage>
        <taxon>Bacteria</taxon>
        <taxon>Katanobacteria</taxon>
    </lineage>
</organism>
<evidence type="ECO:0000313" key="4">
    <source>
        <dbReference type="Proteomes" id="UP000230340"/>
    </source>
</evidence>
<keyword evidence="1" id="KW-0812">Transmembrane</keyword>
<dbReference type="InterPro" id="IPR050400">
    <property type="entry name" value="Bact_Cytoskel_RodZ"/>
</dbReference>
<evidence type="ECO:0000256" key="1">
    <source>
        <dbReference type="SAM" id="Phobius"/>
    </source>
</evidence>
<reference evidence="4" key="1">
    <citation type="submission" date="2017-09" db="EMBL/GenBank/DDBJ databases">
        <title>Depth-based differentiation of microbial function through sediment-hosted aquifers and enrichment of novel symbionts in the deep terrestrial subsurface.</title>
        <authorList>
            <person name="Probst A.J."/>
            <person name="Ladd B."/>
            <person name="Jarett J.K."/>
            <person name="Geller-Mcgrath D.E."/>
            <person name="Sieber C.M.K."/>
            <person name="Emerson J.B."/>
            <person name="Anantharaman K."/>
            <person name="Thomas B.C."/>
            <person name="Malmstrom R."/>
            <person name="Stieglmeier M."/>
            <person name="Klingl A."/>
            <person name="Woyke T."/>
            <person name="Ryan C.M."/>
            <person name="Banfield J.F."/>
        </authorList>
    </citation>
    <scope>NUCLEOTIDE SEQUENCE [LARGE SCALE GENOMIC DNA]</scope>
</reference>
<evidence type="ECO:0000259" key="2">
    <source>
        <dbReference type="Pfam" id="PF13464"/>
    </source>
</evidence>
<dbReference type="AlphaFoldDB" id="A0A2H0XE74"/>
<dbReference type="EMBL" id="PEYT01000008">
    <property type="protein sequence ID" value="PIS23236.1"/>
    <property type="molecule type" value="Genomic_DNA"/>
</dbReference>
<name>A0A2H0XE74_UNCKA</name>
<feature type="transmembrane region" description="Helical" evidence="1">
    <location>
        <begin position="103"/>
        <end position="122"/>
    </location>
</feature>
<keyword evidence="1" id="KW-1133">Transmembrane helix</keyword>
<dbReference type="PANTHER" id="PTHR34475">
    <property type="match status" value="1"/>
</dbReference>
<gene>
    <name evidence="3" type="ORF">COT49_01260</name>
</gene>
<dbReference type="InterPro" id="IPR025194">
    <property type="entry name" value="RodZ-like_C"/>
</dbReference>
<dbReference type="Gene3D" id="2.60.40.10">
    <property type="entry name" value="Immunoglobulins"/>
    <property type="match status" value="1"/>
</dbReference>
<dbReference type="Gene3D" id="1.10.260.40">
    <property type="entry name" value="lambda repressor-like DNA-binding domains"/>
    <property type="match status" value="1"/>
</dbReference>
<feature type="domain" description="Cytoskeleton protein RodZ-like C-terminal" evidence="2">
    <location>
        <begin position="242"/>
        <end position="302"/>
    </location>
</feature>
<dbReference type="Pfam" id="PF13464">
    <property type="entry name" value="RodZ_C"/>
    <property type="match status" value="1"/>
</dbReference>
<evidence type="ECO:0000313" key="3">
    <source>
        <dbReference type="EMBL" id="PIS23236.1"/>
    </source>
</evidence>
<comment type="caution">
    <text evidence="3">The sequence shown here is derived from an EMBL/GenBank/DDBJ whole genome shotgun (WGS) entry which is preliminary data.</text>
</comment>
<protein>
    <recommendedName>
        <fullName evidence="2">Cytoskeleton protein RodZ-like C-terminal domain-containing protein</fullName>
    </recommendedName>
</protein>
<dbReference type="GO" id="GO:0003677">
    <property type="term" value="F:DNA binding"/>
    <property type="evidence" value="ECO:0007669"/>
    <property type="project" value="InterPro"/>
</dbReference>
<dbReference type="InterPro" id="IPR013783">
    <property type="entry name" value="Ig-like_fold"/>
</dbReference>
<dbReference type="Pfam" id="PF13413">
    <property type="entry name" value="HTH_25"/>
    <property type="match status" value="1"/>
</dbReference>
<accession>A0A2H0XE74</accession>
<dbReference type="InterPro" id="IPR010982">
    <property type="entry name" value="Lambda_DNA-bd_dom_sf"/>
</dbReference>
<sequence length="312" mass="34847">MKSVGSILKERRVEKNILLEEAAMALRIHPKFLKALEESDYSKFSNPIQLKGFLKNYCEYLGLNKDEVLAFFRREYDEESVRKTRSLTYRTQNLNFFHLSPKAVAWVFITISLIAFFSYIFYQYRSFAKPPFLAVESPSSDIAVQSPSLDIFLKADPEAEVGLNGQKLLPQTDGSFAFTVSLSKGVNALNFTAVNKLGKSSSITRKILAEYEDLSVLGAVTEKTGEEAIKEDLEINIEIIKDASYLTVFADSQKTFDGIVLAGAKVTFNAKREIKIKAGNAGVARITKNGEFLGVMGKEGEVIENIYTKSPK</sequence>
<dbReference type="Proteomes" id="UP000230340">
    <property type="component" value="Unassembled WGS sequence"/>
</dbReference>
<keyword evidence="1" id="KW-0472">Membrane</keyword>
<proteinExistence type="predicted"/>